<reference evidence="1 2" key="1">
    <citation type="submission" date="2023-02" db="EMBL/GenBank/DDBJ databases">
        <title>Vibrio intestini sp. nov., a close relative of Vibrio cholerae isolated from the intestine of Healthy Culter dabryi.</title>
        <authorList>
            <person name="Wu N."/>
        </authorList>
    </citation>
    <scope>NUCLEOTIDE SEQUENCE [LARGE SCALE GENOMIC DNA]</scope>
    <source>
        <strain evidence="1 2">DSL-7</strain>
    </source>
</reference>
<keyword evidence="2" id="KW-1185">Reference proteome</keyword>
<proteinExistence type="predicted"/>
<accession>A0ABT5V5B5</accession>
<dbReference type="RefSeq" id="WP_274723666.1">
    <property type="nucleotide sequence ID" value="NZ_JARBFT010000022.1"/>
</dbReference>
<gene>
    <name evidence="1" type="ORF">PUN32_13490</name>
</gene>
<evidence type="ECO:0000313" key="1">
    <source>
        <dbReference type="EMBL" id="MDE1516013.1"/>
    </source>
</evidence>
<dbReference type="Proteomes" id="UP001216189">
    <property type="component" value="Unassembled WGS sequence"/>
</dbReference>
<evidence type="ECO:0000313" key="2">
    <source>
        <dbReference type="Proteomes" id="UP001216189"/>
    </source>
</evidence>
<sequence>MSKQLLMGQEILVAPRMRGGYNNGVPFVQDEENDVQLDPTLFSDKVSIYEREVTGWFLNPAKSLVENDSFNNAFLVIMVCMSYIEGVEQYKTGQSSNRNSSAFFFSSMNKIYPNQYSNDELSNLYNKTRCGLFHNGMIKSGVIFSNEFDRSLLFDDNGGKIFINQEKLLNDLIQDFSSYIELLKSDVNSEDVQRLKSNFDTMFTILPTED</sequence>
<organism evidence="1 2">
    <name type="scientific">Vibrio chanodichtyis</name>
    <dbReference type="NCBI Taxonomy" id="3027932"/>
    <lineage>
        <taxon>Bacteria</taxon>
        <taxon>Pseudomonadati</taxon>
        <taxon>Pseudomonadota</taxon>
        <taxon>Gammaproteobacteria</taxon>
        <taxon>Vibrionales</taxon>
        <taxon>Vibrionaceae</taxon>
        <taxon>Vibrio</taxon>
    </lineage>
</organism>
<protein>
    <submittedName>
        <fullName evidence="1">Uncharacterized protein</fullName>
    </submittedName>
</protein>
<name>A0ABT5V5B5_9VIBR</name>
<comment type="caution">
    <text evidence="1">The sequence shown here is derived from an EMBL/GenBank/DDBJ whole genome shotgun (WGS) entry which is preliminary data.</text>
</comment>
<dbReference type="EMBL" id="JARBFT010000022">
    <property type="protein sequence ID" value="MDE1516013.1"/>
    <property type="molecule type" value="Genomic_DNA"/>
</dbReference>